<comment type="similarity">
    <text evidence="2 7">Belongs to the FPP/GGPP synthase family.</text>
</comment>
<accession>A0A9D9IPC2</accession>
<keyword evidence="3 7" id="KW-0808">Transferase</keyword>
<evidence type="ECO:0000313" key="9">
    <source>
        <dbReference type="Proteomes" id="UP000823598"/>
    </source>
</evidence>
<evidence type="ECO:0000313" key="8">
    <source>
        <dbReference type="EMBL" id="MBO8475494.1"/>
    </source>
</evidence>
<proteinExistence type="inferred from homology"/>
<organism evidence="8 9">
    <name type="scientific">Candidatus Limisoma faecipullorum</name>
    <dbReference type="NCBI Taxonomy" id="2840854"/>
    <lineage>
        <taxon>Bacteria</taxon>
        <taxon>Pseudomonadati</taxon>
        <taxon>Bacteroidota</taxon>
        <taxon>Bacteroidia</taxon>
        <taxon>Bacteroidales</taxon>
        <taxon>Candidatus Limisoma</taxon>
    </lineage>
</organism>
<dbReference type="GO" id="GO:0008299">
    <property type="term" value="P:isoprenoid biosynthetic process"/>
    <property type="evidence" value="ECO:0007669"/>
    <property type="project" value="UniProtKB-KW"/>
</dbReference>
<dbReference type="InterPro" id="IPR033749">
    <property type="entry name" value="Polyprenyl_synt_CS"/>
</dbReference>
<evidence type="ECO:0000256" key="6">
    <source>
        <dbReference type="ARBA" id="ARBA00023229"/>
    </source>
</evidence>
<dbReference type="GO" id="GO:0046872">
    <property type="term" value="F:metal ion binding"/>
    <property type="evidence" value="ECO:0007669"/>
    <property type="project" value="UniProtKB-KW"/>
</dbReference>
<dbReference type="GO" id="GO:0004659">
    <property type="term" value="F:prenyltransferase activity"/>
    <property type="evidence" value="ECO:0007669"/>
    <property type="project" value="InterPro"/>
</dbReference>
<dbReference type="Pfam" id="PF00348">
    <property type="entry name" value="polyprenyl_synt"/>
    <property type="match status" value="1"/>
</dbReference>
<reference evidence="8" key="1">
    <citation type="submission" date="2020-10" db="EMBL/GenBank/DDBJ databases">
        <authorList>
            <person name="Gilroy R."/>
        </authorList>
    </citation>
    <scope>NUCLEOTIDE SEQUENCE</scope>
    <source>
        <strain evidence="8">6919</strain>
    </source>
</reference>
<dbReference type="Proteomes" id="UP000823598">
    <property type="component" value="Unassembled WGS sequence"/>
</dbReference>
<reference evidence="8" key="2">
    <citation type="journal article" date="2021" name="PeerJ">
        <title>Extensive microbial diversity within the chicken gut microbiome revealed by metagenomics and culture.</title>
        <authorList>
            <person name="Gilroy R."/>
            <person name="Ravi A."/>
            <person name="Getino M."/>
            <person name="Pursley I."/>
            <person name="Horton D.L."/>
            <person name="Alikhan N.F."/>
            <person name="Baker D."/>
            <person name="Gharbi K."/>
            <person name="Hall N."/>
            <person name="Watson M."/>
            <person name="Adriaenssens E.M."/>
            <person name="Foster-Nyarko E."/>
            <person name="Jarju S."/>
            <person name="Secka A."/>
            <person name="Antonio M."/>
            <person name="Oren A."/>
            <person name="Chaudhuri R.R."/>
            <person name="La Ragione R."/>
            <person name="Hildebrand F."/>
            <person name="Pallen M.J."/>
        </authorList>
    </citation>
    <scope>NUCLEOTIDE SEQUENCE</scope>
    <source>
        <strain evidence="8">6919</strain>
    </source>
</reference>
<name>A0A9D9IPC2_9BACT</name>
<evidence type="ECO:0000256" key="1">
    <source>
        <dbReference type="ARBA" id="ARBA00001946"/>
    </source>
</evidence>
<evidence type="ECO:0000256" key="5">
    <source>
        <dbReference type="ARBA" id="ARBA00022842"/>
    </source>
</evidence>
<keyword evidence="4" id="KW-0479">Metal-binding</keyword>
<gene>
    <name evidence="8" type="ORF">IAB88_00705</name>
</gene>
<dbReference type="EMBL" id="JADIMC010000010">
    <property type="protein sequence ID" value="MBO8475494.1"/>
    <property type="molecule type" value="Genomic_DNA"/>
</dbReference>
<keyword evidence="5" id="KW-0460">Magnesium</keyword>
<sequence>MRTIEEYIRLAEKAVGSIKLPKRPAGLYEPITYGLSNGGKRLRPALLLAACEAAGKDCTAALSQAAAIEMFHNFTLLHDDVMDNADLRRGKPTVCRKWDNNTAILSGDTMLTLATQLLVEGVAPDKAARLLDIFNRAAIGVYEGQQYDMEFESRNDVTEEEYIDMIRLKTSVLLGCAAQLGAEIGDAEEQQGMALYGFAMNLGIAFQLQDDWLDVYGDPAVFGKATGGDIMNNKKTFLLIKAMELAEGNDKKNLQYWLDIKDADPEKKISAVTAIYDSLGIGDICQKSVEKHNAEALRCLGKSGLTAEAAGFFEEFDRMVMNRKK</sequence>
<protein>
    <submittedName>
        <fullName evidence="8">Polyprenyl synthetase family protein</fullName>
    </submittedName>
</protein>
<dbReference type="CDD" id="cd00685">
    <property type="entry name" value="Trans_IPPS_HT"/>
    <property type="match status" value="1"/>
</dbReference>
<dbReference type="AlphaFoldDB" id="A0A9D9IPC2"/>
<dbReference type="SUPFAM" id="SSF48576">
    <property type="entry name" value="Terpenoid synthases"/>
    <property type="match status" value="1"/>
</dbReference>
<comment type="caution">
    <text evidence="8">The sequence shown here is derived from an EMBL/GenBank/DDBJ whole genome shotgun (WGS) entry which is preliminary data.</text>
</comment>
<dbReference type="SFLD" id="SFLDG01017">
    <property type="entry name" value="Polyprenyl_Transferase_Like"/>
    <property type="match status" value="1"/>
</dbReference>
<dbReference type="SFLD" id="SFLDS00005">
    <property type="entry name" value="Isoprenoid_Synthase_Type_I"/>
    <property type="match status" value="1"/>
</dbReference>
<evidence type="ECO:0000256" key="7">
    <source>
        <dbReference type="RuleBase" id="RU004466"/>
    </source>
</evidence>
<comment type="cofactor">
    <cofactor evidence="1">
        <name>Mg(2+)</name>
        <dbReference type="ChEBI" id="CHEBI:18420"/>
    </cofactor>
</comment>
<dbReference type="InterPro" id="IPR008949">
    <property type="entry name" value="Isoprenoid_synthase_dom_sf"/>
</dbReference>
<dbReference type="InterPro" id="IPR000092">
    <property type="entry name" value="Polyprenyl_synt"/>
</dbReference>
<dbReference type="Gene3D" id="1.10.600.10">
    <property type="entry name" value="Farnesyl Diphosphate Synthase"/>
    <property type="match status" value="1"/>
</dbReference>
<evidence type="ECO:0000256" key="2">
    <source>
        <dbReference type="ARBA" id="ARBA00006706"/>
    </source>
</evidence>
<dbReference type="PROSITE" id="PS00723">
    <property type="entry name" value="POLYPRENYL_SYNTHASE_1"/>
    <property type="match status" value="1"/>
</dbReference>
<dbReference type="PANTHER" id="PTHR43281">
    <property type="entry name" value="FARNESYL DIPHOSPHATE SYNTHASE"/>
    <property type="match status" value="1"/>
</dbReference>
<dbReference type="PANTHER" id="PTHR43281:SF1">
    <property type="entry name" value="FARNESYL DIPHOSPHATE SYNTHASE"/>
    <property type="match status" value="1"/>
</dbReference>
<evidence type="ECO:0000256" key="4">
    <source>
        <dbReference type="ARBA" id="ARBA00022723"/>
    </source>
</evidence>
<keyword evidence="6" id="KW-0414">Isoprene biosynthesis</keyword>
<evidence type="ECO:0000256" key="3">
    <source>
        <dbReference type="ARBA" id="ARBA00022679"/>
    </source>
</evidence>